<accession>A0A516SJS1</accession>
<organism evidence="2 3">
    <name type="scientific">Chitinimonas arctica</name>
    <dbReference type="NCBI Taxonomy" id="2594795"/>
    <lineage>
        <taxon>Bacteria</taxon>
        <taxon>Pseudomonadati</taxon>
        <taxon>Pseudomonadota</taxon>
        <taxon>Betaproteobacteria</taxon>
        <taxon>Neisseriales</taxon>
        <taxon>Chitinibacteraceae</taxon>
        <taxon>Chitinimonas</taxon>
    </lineage>
</organism>
<reference evidence="3" key="1">
    <citation type="submission" date="2019-07" db="EMBL/GenBank/DDBJ databases">
        <title>Chitinimonas sp. nov., isolated from Ny-Alesund, arctica soil.</title>
        <authorList>
            <person name="Xu Q."/>
            <person name="Peng F."/>
        </authorList>
    </citation>
    <scope>NUCLEOTIDE SEQUENCE [LARGE SCALE GENOMIC DNA]</scope>
    <source>
        <strain evidence="3">R3-44</strain>
    </source>
</reference>
<dbReference type="InterPro" id="IPR000182">
    <property type="entry name" value="GNAT_dom"/>
</dbReference>
<dbReference type="InterPro" id="IPR016181">
    <property type="entry name" value="Acyl_CoA_acyltransferase"/>
</dbReference>
<name>A0A516SJS1_9NEIS</name>
<dbReference type="Gene3D" id="3.40.630.30">
    <property type="match status" value="1"/>
</dbReference>
<dbReference type="KEGG" id="cari:FNU76_19655"/>
<keyword evidence="3" id="KW-1185">Reference proteome</keyword>
<dbReference type="Proteomes" id="UP000317550">
    <property type="component" value="Chromosome"/>
</dbReference>
<evidence type="ECO:0000259" key="1">
    <source>
        <dbReference type="Pfam" id="PF13302"/>
    </source>
</evidence>
<evidence type="ECO:0000313" key="2">
    <source>
        <dbReference type="EMBL" id="QDQ28390.1"/>
    </source>
</evidence>
<gene>
    <name evidence="2" type="ORF">FNU76_19655</name>
</gene>
<dbReference type="Pfam" id="PF13302">
    <property type="entry name" value="Acetyltransf_3"/>
    <property type="match status" value="1"/>
</dbReference>
<protein>
    <submittedName>
        <fullName evidence="2">GNAT family N-acetyltransferase</fullName>
    </submittedName>
</protein>
<sequence>MHILPSAQISFVERDRLTVKIRTERLELESLPEPLVPDYCRLFGNPAAMEKYRDGQPWAVERTGARLDIWQTRWREHDPFSSLAVRKRGDNQFIGQVVLGHGERPGQSELAYVFEPSAWGQHYGTEAVTAVVNDYAPELATRECFRYKLEGAPFESIVATSRLDNWASVKILTGLGMREIGEEQVDGGHIRRKYTIATATLKDRLTEAGAAPWSKRVAFSCRRA</sequence>
<dbReference type="InterPro" id="IPR051531">
    <property type="entry name" value="N-acetyltransferase"/>
</dbReference>
<evidence type="ECO:0000313" key="3">
    <source>
        <dbReference type="Proteomes" id="UP000317550"/>
    </source>
</evidence>
<dbReference type="OrthoDB" id="3533156at2"/>
<feature type="domain" description="N-acetyltransferase" evidence="1">
    <location>
        <begin position="25"/>
        <end position="178"/>
    </location>
</feature>
<keyword evidence="2" id="KW-0808">Transferase</keyword>
<dbReference type="RefSeq" id="WP_144279773.1">
    <property type="nucleotide sequence ID" value="NZ_CP041730.1"/>
</dbReference>
<dbReference type="AlphaFoldDB" id="A0A516SJS1"/>
<dbReference type="PANTHER" id="PTHR43792:SF10">
    <property type="entry name" value="N-ACETYLTRANSFERASE DOMAIN-CONTAINING PROTEIN"/>
    <property type="match status" value="1"/>
</dbReference>
<dbReference type="EMBL" id="CP041730">
    <property type="protein sequence ID" value="QDQ28390.1"/>
    <property type="molecule type" value="Genomic_DNA"/>
</dbReference>
<dbReference type="SUPFAM" id="SSF55729">
    <property type="entry name" value="Acyl-CoA N-acyltransferases (Nat)"/>
    <property type="match status" value="1"/>
</dbReference>
<proteinExistence type="predicted"/>
<dbReference type="PANTHER" id="PTHR43792">
    <property type="entry name" value="GNAT FAMILY, PUTATIVE (AFU_ORTHOLOGUE AFUA_3G00765)-RELATED-RELATED"/>
    <property type="match status" value="1"/>
</dbReference>
<dbReference type="GO" id="GO:0016747">
    <property type="term" value="F:acyltransferase activity, transferring groups other than amino-acyl groups"/>
    <property type="evidence" value="ECO:0007669"/>
    <property type="project" value="InterPro"/>
</dbReference>